<evidence type="ECO:0000313" key="3">
    <source>
        <dbReference type="EMBL" id="SEH63995.1"/>
    </source>
</evidence>
<evidence type="ECO:0000256" key="2">
    <source>
        <dbReference type="SAM" id="Phobius"/>
    </source>
</evidence>
<dbReference type="RefSeq" id="WP_074716704.1">
    <property type="nucleotide sequence ID" value="NZ_FNWV01000006.1"/>
</dbReference>
<keyword evidence="2" id="KW-0812">Transmembrane</keyword>
<sequence length="361" mass="40141">MNDIKKKFPIGELPQSASSSSPKVDELAEKKKNQKKSLIKMGAMGILTLILLIFSSLSWFTMNKEVSTSNMAVSTAALPFELSAINNETDFDHYLEAESAHTDVDQTSAEVDTIKWFMNDLTATDENKGLHPGSHGTFSFNLYPKQSENMTVKFSIETSAYQYDTDEYGERIKDADNYDTIVQIAANQPAAKYVSGHIIFFESYDSTTGYYSKRIGNYFLYDTSAHSADAQTDESGKTYYPITIHWIWANTFGQYVLDKGDVDLRDAALFSTSQATYTPVGSNTAITPRNEMIQYIKTDSGSYFFDSLNTSSASLDTMLSSPANIKSYIIPLSNGYNNADQVIGENVDLIMCELLATTNLE</sequence>
<accession>A0A1H6JXF9</accession>
<dbReference type="EMBL" id="FNWV01000006">
    <property type="protein sequence ID" value="SEH63995.1"/>
    <property type="molecule type" value="Genomic_DNA"/>
</dbReference>
<protein>
    <submittedName>
        <fullName evidence="3">Uncharacterized protein</fullName>
    </submittedName>
</protein>
<dbReference type="OrthoDB" id="1975003at2"/>
<keyword evidence="2" id="KW-1133">Transmembrane helix</keyword>
<feature type="transmembrane region" description="Helical" evidence="2">
    <location>
        <begin position="38"/>
        <end position="60"/>
    </location>
</feature>
<organism evidence="3 4">
    <name type="scientific">Ruminococcus flavefaciens</name>
    <dbReference type="NCBI Taxonomy" id="1265"/>
    <lineage>
        <taxon>Bacteria</taxon>
        <taxon>Bacillati</taxon>
        <taxon>Bacillota</taxon>
        <taxon>Clostridia</taxon>
        <taxon>Eubacteriales</taxon>
        <taxon>Oscillospiraceae</taxon>
        <taxon>Ruminococcus</taxon>
    </lineage>
</organism>
<dbReference type="AlphaFoldDB" id="A0A1H6JXF9"/>
<keyword evidence="2" id="KW-0472">Membrane</keyword>
<name>A0A1H6JXF9_RUMFL</name>
<dbReference type="Proteomes" id="UP000183190">
    <property type="component" value="Unassembled WGS sequence"/>
</dbReference>
<evidence type="ECO:0000256" key="1">
    <source>
        <dbReference type="SAM" id="MobiDB-lite"/>
    </source>
</evidence>
<proteinExistence type="predicted"/>
<reference evidence="3 4" key="1">
    <citation type="submission" date="2016-10" db="EMBL/GenBank/DDBJ databases">
        <authorList>
            <person name="de Groot N.N."/>
        </authorList>
    </citation>
    <scope>NUCLEOTIDE SEQUENCE [LARGE SCALE GENOMIC DNA]</scope>
    <source>
        <strain evidence="3 4">YAD2003</strain>
    </source>
</reference>
<gene>
    <name evidence="3" type="ORF">SAMN02910265_01861</name>
</gene>
<evidence type="ECO:0000313" key="4">
    <source>
        <dbReference type="Proteomes" id="UP000183190"/>
    </source>
</evidence>
<feature type="region of interest" description="Disordered" evidence="1">
    <location>
        <begin position="1"/>
        <end position="29"/>
    </location>
</feature>